<evidence type="ECO:0000313" key="6">
    <source>
        <dbReference type="EMBL" id="KAK9282324.1"/>
    </source>
</evidence>
<dbReference type="InterPro" id="IPR036871">
    <property type="entry name" value="PX_dom_sf"/>
</dbReference>
<keyword evidence="7" id="KW-1185">Reference proteome</keyword>
<dbReference type="AlphaFoldDB" id="A0AAP0WWG7"/>
<dbReference type="PROSITE" id="PS50195">
    <property type="entry name" value="PX"/>
    <property type="match status" value="1"/>
</dbReference>
<protein>
    <recommendedName>
        <fullName evidence="5">PX domain-containing protein</fullName>
    </recommendedName>
</protein>
<dbReference type="InterPro" id="IPR051837">
    <property type="entry name" value="SortingNexin/PXDomain-PKLike"/>
</dbReference>
<feature type="chain" id="PRO_5042870114" description="PX domain-containing protein" evidence="4">
    <location>
        <begin position="22"/>
        <end position="487"/>
    </location>
</feature>
<evidence type="ECO:0000259" key="5">
    <source>
        <dbReference type="PROSITE" id="PS50195"/>
    </source>
</evidence>
<feature type="region of interest" description="Disordered" evidence="3">
    <location>
        <begin position="165"/>
        <end position="188"/>
    </location>
</feature>
<dbReference type="EMBL" id="JBBPBK010000007">
    <property type="protein sequence ID" value="KAK9282324.1"/>
    <property type="molecule type" value="Genomic_DNA"/>
</dbReference>
<dbReference type="Pfam" id="PF00787">
    <property type="entry name" value="PX"/>
    <property type="match status" value="1"/>
</dbReference>
<dbReference type="GO" id="GO:0035091">
    <property type="term" value="F:phosphatidylinositol binding"/>
    <property type="evidence" value="ECO:0007669"/>
    <property type="project" value="InterPro"/>
</dbReference>
<evidence type="ECO:0000313" key="7">
    <source>
        <dbReference type="Proteomes" id="UP001415857"/>
    </source>
</evidence>
<name>A0AAP0WWG7_LIQFO</name>
<keyword evidence="2" id="KW-0963">Cytoplasm</keyword>
<dbReference type="PANTHER" id="PTHR22999">
    <property type="entry name" value="PX SERINE/THREONINE KINASE PXK"/>
    <property type="match status" value="1"/>
</dbReference>
<dbReference type="SUPFAM" id="SSF64268">
    <property type="entry name" value="PX domain"/>
    <property type="match status" value="1"/>
</dbReference>
<dbReference type="GO" id="GO:0005768">
    <property type="term" value="C:endosome"/>
    <property type="evidence" value="ECO:0007669"/>
    <property type="project" value="UniProtKB-ARBA"/>
</dbReference>
<evidence type="ECO:0000256" key="1">
    <source>
        <dbReference type="ARBA" id="ARBA00004496"/>
    </source>
</evidence>
<feature type="region of interest" description="Disordered" evidence="3">
    <location>
        <begin position="225"/>
        <end position="246"/>
    </location>
</feature>
<dbReference type="InterPro" id="IPR001683">
    <property type="entry name" value="PX_dom"/>
</dbReference>
<organism evidence="6 7">
    <name type="scientific">Liquidambar formosana</name>
    <name type="common">Formosan gum</name>
    <dbReference type="NCBI Taxonomy" id="63359"/>
    <lineage>
        <taxon>Eukaryota</taxon>
        <taxon>Viridiplantae</taxon>
        <taxon>Streptophyta</taxon>
        <taxon>Embryophyta</taxon>
        <taxon>Tracheophyta</taxon>
        <taxon>Spermatophyta</taxon>
        <taxon>Magnoliopsida</taxon>
        <taxon>eudicotyledons</taxon>
        <taxon>Gunneridae</taxon>
        <taxon>Pentapetalae</taxon>
        <taxon>Saxifragales</taxon>
        <taxon>Altingiaceae</taxon>
        <taxon>Liquidambar</taxon>
    </lineage>
</organism>
<keyword evidence="4" id="KW-0732">Signal</keyword>
<dbReference type="SMART" id="SM00312">
    <property type="entry name" value="PX"/>
    <property type="match status" value="1"/>
</dbReference>
<dbReference type="Proteomes" id="UP001415857">
    <property type="component" value="Unassembled WGS sequence"/>
</dbReference>
<evidence type="ECO:0000256" key="2">
    <source>
        <dbReference type="ARBA" id="ARBA00022490"/>
    </source>
</evidence>
<sequence length="487" mass="54382">MECINQRILCFPLILVLPVHGVQLPLNSQTGDSQDIQRQHPGGEWSDMLDLISRRKTQALAPEHFENMWTKGRNYRKKEGENRLIEHAPQGSLVGTSDTVDHSKAMSKQKEKGGITKVNFPEGRTVSFGDYGRGTATDRDILTHSSVTTYQEEDDHNLMRLEEIDSGSSSSYTTEDEETSTATGLDSPAIKVWDGRNNRNLAVSHIHHPLESSEGHIARKTGKGHISYQRLSRNPPGRKRSRVSGHKVHVWQEVERTSFLSGDGQDILNSLKEHGKAEDSSDDSDMEMLGRVHSGAAASSSAPSISIANSHNLEVNSLQNSLLAQSFLKLRCEVLGANIVKSGSRTFAVYSISVTDANNNSWSIKRRFRHFEELHRRLKVFSEYNLHLPPKHFLSTGLDMPVIQERCKLLDKYLKKLLQLPTVSGSIEVWDFLSVDSQTYMFSNSISILETLSVDLDDKPPDNSTKVPKLVGPVTVPLSSKREHLSA</sequence>
<feature type="domain" description="PX" evidence="5">
    <location>
        <begin position="328"/>
        <end position="440"/>
    </location>
</feature>
<proteinExistence type="predicted"/>
<accession>A0AAP0WWG7</accession>
<evidence type="ECO:0000256" key="4">
    <source>
        <dbReference type="SAM" id="SignalP"/>
    </source>
</evidence>
<feature type="signal peptide" evidence="4">
    <location>
        <begin position="1"/>
        <end position="21"/>
    </location>
</feature>
<dbReference type="GO" id="GO:0016020">
    <property type="term" value="C:membrane"/>
    <property type="evidence" value="ECO:0007669"/>
    <property type="project" value="UniProtKB-ARBA"/>
</dbReference>
<feature type="compositionally biased region" description="Basic residues" evidence="3">
    <location>
        <begin position="236"/>
        <end position="246"/>
    </location>
</feature>
<gene>
    <name evidence="6" type="ORF">L1049_005238</name>
</gene>
<reference evidence="6 7" key="1">
    <citation type="journal article" date="2024" name="Plant J.">
        <title>Genome sequences and population genomics reveal climatic adaptation and genomic divergence between two closely related sweetgum species.</title>
        <authorList>
            <person name="Xu W.Q."/>
            <person name="Ren C.Q."/>
            <person name="Zhang X.Y."/>
            <person name="Comes H.P."/>
            <person name="Liu X.H."/>
            <person name="Li Y.G."/>
            <person name="Kettle C.J."/>
            <person name="Jalonen R."/>
            <person name="Gaisberger H."/>
            <person name="Ma Y.Z."/>
            <person name="Qiu Y.X."/>
        </authorList>
    </citation>
    <scope>NUCLEOTIDE SEQUENCE [LARGE SCALE GENOMIC DNA]</scope>
    <source>
        <strain evidence="6">Hangzhou</strain>
    </source>
</reference>
<evidence type="ECO:0000256" key="3">
    <source>
        <dbReference type="SAM" id="MobiDB-lite"/>
    </source>
</evidence>
<comment type="subcellular location">
    <subcellularLocation>
        <location evidence="1">Cytoplasm</location>
    </subcellularLocation>
</comment>
<dbReference type="Gene3D" id="3.30.1520.10">
    <property type="entry name" value="Phox-like domain"/>
    <property type="match status" value="1"/>
</dbReference>
<dbReference type="PANTHER" id="PTHR22999:SF28">
    <property type="entry name" value="PHOX (PX) DOMAIN-CONTAINING PROTEIN"/>
    <property type="match status" value="1"/>
</dbReference>
<comment type="caution">
    <text evidence="6">The sequence shown here is derived from an EMBL/GenBank/DDBJ whole genome shotgun (WGS) entry which is preliminary data.</text>
</comment>